<evidence type="ECO:0000313" key="2">
    <source>
        <dbReference type="Proteomes" id="UP000177050"/>
    </source>
</evidence>
<accession>A0A1F7L0X4</accession>
<organism evidence="1 2">
    <name type="scientific">Candidatus Roizmanbacteria bacterium RIFOXYD1_FULL_38_12</name>
    <dbReference type="NCBI Taxonomy" id="1802093"/>
    <lineage>
        <taxon>Bacteria</taxon>
        <taxon>Candidatus Roizmaniibacteriota</taxon>
    </lineage>
</organism>
<dbReference type="AlphaFoldDB" id="A0A1F7L0X4"/>
<reference evidence="1 2" key="1">
    <citation type="journal article" date="2016" name="Nat. Commun.">
        <title>Thousands of microbial genomes shed light on interconnected biogeochemical processes in an aquifer system.</title>
        <authorList>
            <person name="Anantharaman K."/>
            <person name="Brown C.T."/>
            <person name="Hug L.A."/>
            <person name="Sharon I."/>
            <person name="Castelle C.J."/>
            <person name="Probst A.J."/>
            <person name="Thomas B.C."/>
            <person name="Singh A."/>
            <person name="Wilkins M.J."/>
            <person name="Karaoz U."/>
            <person name="Brodie E.L."/>
            <person name="Williams K.H."/>
            <person name="Hubbard S.S."/>
            <person name="Banfield J.F."/>
        </authorList>
    </citation>
    <scope>NUCLEOTIDE SEQUENCE [LARGE SCALE GENOMIC DNA]</scope>
</reference>
<evidence type="ECO:0000313" key="1">
    <source>
        <dbReference type="EMBL" id="OGK73777.1"/>
    </source>
</evidence>
<comment type="caution">
    <text evidence="1">The sequence shown here is derived from an EMBL/GenBank/DDBJ whole genome shotgun (WGS) entry which is preliminary data.</text>
</comment>
<gene>
    <name evidence="1" type="ORF">A3K52_03265</name>
</gene>
<proteinExistence type="predicted"/>
<dbReference type="Proteomes" id="UP000177050">
    <property type="component" value="Unassembled WGS sequence"/>
</dbReference>
<protein>
    <submittedName>
        <fullName evidence="1">Uncharacterized protein</fullName>
    </submittedName>
</protein>
<name>A0A1F7L0X4_9BACT</name>
<sequence>MTLIASVGFADEVIVFSDSRISYQNNIKPPKDELKKIYQLSSHSLISFTTNDVVFTCKLIEKITIFASSRQDKNTSKFLKDITSYAIEAYNKLLISSKPEIIFIYSAMINEPYVVRTNKLIQMLNLHKNNSFIPEKIKTIKITPKNKKTKIPAPTPLLIKQHFPDGRISSTVGWDYTATGSGKDFEKDITEMYPKLFFVPGAQNKGIILCETCKSYLKSANNQTIGGTIQTFIISKEGVKPVMFMEGDIRKQYIDQNGDWVEEDLKSGTIKRAKQNPL</sequence>
<dbReference type="EMBL" id="MGBR01000001">
    <property type="protein sequence ID" value="OGK73777.1"/>
    <property type="molecule type" value="Genomic_DNA"/>
</dbReference>